<dbReference type="PANTHER" id="PTHR23409:SF18">
    <property type="entry name" value="RIBONUCLEOSIDE-DIPHOSPHATE REDUCTASE SUBUNIT M2"/>
    <property type="match status" value="1"/>
</dbReference>
<reference evidence="2 3" key="1">
    <citation type="submission" date="2020-07" db="EMBL/GenBank/DDBJ databases">
        <title>Comparative genomics of pyrophilous fungi reveals a link between fire events and developmental genes.</title>
        <authorList>
            <consortium name="DOE Joint Genome Institute"/>
            <person name="Steindorff A.S."/>
            <person name="Carver A."/>
            <person name="Calhoun S."/>
            <person name="Stillman K."/>
            <person name="Liu H."/>
            <person name="Lipzen A."/>
            <person name="Pangilinan J."/>
            <person name="Labutti K."/>
            <person name="Bruns T.D."/>
            <person name="Grigoriev I.V."/>
        </authorList>
    </citation>
    <scope>NUCLEOTIDE SEQUENCE [LARGE SCALE GENOMIC DNA]</scope>
    <source>
        <strain evidence="2 3">CBS 144469</strain>
    </source>
</reference>
<protein>
    <submittedName>
        <fullName evidence="2">Ferritin-like superfamily</fullName>
    </submittedName>
</protein>
<proteinExistence type="inferred from homology"/>
<comment type="similarity">
    <text evidence="1">Belongs to the ribonucleoside diphosphate reductase small chain family.</text>
</comment>
<dbReference type="OrthoDB" id="2093646at2759"/>
<dbReference type="CDD" id="cd01049">
    <property type="entry name" value="RNRR2"/>
    <property type="match status" value="1"/>
</dbReference>
<name>A0A8H6I0U9_9AGAR</name>
<evidence type="ECO:0000256" key="1">
    <source>
        <dbReference type="ARBA" id="ARBA00009303"/>
    </source>
</evidence>
<organism evidence="2 3">
    <name type="scientific">Ephemerocybe angulata</name>
    <dbReference type="NCBI Taxonomy" id="980116"/>
    <lineage>
        <taxon>Eukaryota</taxon>
        <taxon>Fungi</taxon>
        <taxon>Dikarya</taxon>
        <taxon>Basidiomycota</taxon>
        <taxon>Agaricomycotina</taxon>
        <taxon>Agaricomycetes</taxon>
        <taxon>Agaricomycetidae</taxon>
        <taxon>Agaricales</taxon>
        <taxon>Agaricineae</taxon>
        <taxon>Psathyrellaceae</taxon>
        <taxon>Ephemerocybe</taxon>
    </lineage>
</organism>
<dbReference type="InterPro" id="IPR009078">
    <property type="entry name" value="Ferritin-like_SF"/>
</dbReference>
<dbReference type="Pfam" id="PF00268">
    <property type="entry name" value="Ribonuc_red_sm"/>
    <property type="match status" value="1"/>
</dbReference>
<dbReference type="GO" id="GO:0009263">
    <property type="term" value="P:deoxyribonucleotide biosynthetic process"/>
    <property type="evidence" value="ECO:0007669"/>
    <property type="project" value="InterPro"/>
</dbReference>
<dbReference type="InterPro" id="IPR012348">
    <property type="entry name" value="RNR-like"/>
</dbReference>
<sequence>MGSLVGNGLSGTLPKEPEMWAKYLVAKESFWHPSPLDTVIDDADWTFRLNDGLRKALLRTLASLSAIKSIVADHLMPTIVREVGLVEASRYLELQTVVEHIHLDTYDELRARLLSSCPDAAIRVCTSAEDYASQAKTAWAMRLVNDPSKGLEDRLLAFMCLERIYTASFSILVAWLRKRAFLPRMCRLVDLICRDEDRHVKFARDILNHLRSCPSLIYIKSMVSEAVALETEFAADYPALFSLEKTSGVADYIKHRADDLVTSLGCPKLYHACNPFEVRSGPPCASRPTIFERRIVSHHQLPLLGDIHDVLGPFSASAFGY</sequence>
<evidence type="ECO:0000313" key="3">
    <source>
        <dbReference type="Proteomes" id="UP000521943"/>
    </source>
</evidence>
<dbReference type="InterPro" id="IPR000358">
    <property type="entry name" value="RNR_small_fam"/>
</dbReference>
<dbReference type="GO" id="GO:0016491">
    <property type="term" value="F:oxidoreductase activity"/>
    <property type="evidence" value="ECO:0007669"/>
    <property type="project" value="InterPro"/>
</dbReference>
<keyword evidence="3" id="KW-1185">Reference proteome</keyword>
<dbReference type="EMBL" id="JACGCI010000028">
    <property type="protein sequence ID" value="KAF6755999.1"/>
    <property type="molecule type" value="Genomic_DNA"/>
</dbReference>
<dbReference type="Gene3D" id="1.10.620.20">
    <property type="entry name" value="Ribonucleotide Reductase, subunit A"/>
    <property type="match status" value="1"/>
</dbReference>
<comment type="caution">
    <text evidence="2">The sequence shown here is derived from an EMBL/GenBank/DDBJ whole genome shotgun (WGS) entry which is preliminary data.</text>
</comment>
<dbReference type="PANTHER" id="PTHR23409">
    <property type="entry name" value="RIBONUCLEOSIDE-DIPHOSPHATE REDUCTASE SMALL CHAIN"/>
    <property type="match status" value="1"/>
</dbReference>
<dbReference type="SUPFAM" id="SSF47240">
    <property type="entry name" value="Ferritin-like"/>
    <property type="match status" value="1"/>
</dbReference>
<evidence type="ECO:0000313" key="2">
    <source>
        <dbReference type="EMBL" id="KAF6755999.1"/>
    </source>
</evidence>
<accession>A0A8H6I0U9</accession>
<dbReference type="Proteomes" id="UP000521943">
    <property type="component" value="Unassembled WGS sequence"/>
</dbReference>
<dbReference type="InterPro" id="IPR033909">
    <property type="entry name" value="RNR_small"/>
</dbReference>
<dbReference type="AlphaFoldDB" id="A0A8H6I0U9"/>
<gene>
    <name evidence="2" type="ORF">DFP72DRAFT_895867</name>
</gene>